<dbReference type="STRING" id="2070753.A0A3A2ZWM0"/>
<evidence type="ECO:0000313" key="4">
    <source>
        <dbReference type="Proteomes" id="UP000266188"/>
    </source>
</evidence>
<protein>
    <recommendedName>
        <fullName evidence="2">Ecp2 effector protein-like domain-containing protein</fullName>
    </recommendedName>
</protein>
<evidence type="ECO:0000256" key="1">
    <source>
        <dbReference type="SAM" id="SignalP"/>
    </source>
</evidence>
<name>A0A3A2ZWM0_9EURO</name>
<sequence>MKFNLPVIAAFLAAIACASPVPEDPGSPSVDDCDDIRYENETTDGSPTVDDCKTIVDNISTGGSWDHILDSHRTLVTFGTCAVGIDGPARVGNTDITDIINDSIAQFEWNGLVGSKGQMNCQQAGGQPGTTDVTWGLYFNPDCCE</sequence>
<evidence type="ECO:0000313" key="3">
    <source>
        <dbReference type="EMBL" id="RJE26733.1"/>
    </source>
</evidence>
<proteinExistence type="predicted"/>
<keyword evidence="1" id="KW-0732">Signal</keyword>
<evidence type="ECO:0000259" key="2">
    <source>
        <dbReference type="Pfam" id="PF14856"/>
    </source>
</evidence>
<dbReference type="Pfam" id="PF14856">
    <property type="entry name" value="Hce2"/>
    <property type="match status" value="1"/>
</dbReference>
<accession>A0A3A2ZWM0</accession>
<dbReference type="Proteomes" id="UP000266188">
    <property type="component" value="Unassembled WGS sequence"/>
</dbReference>
<dbReference type="EMBL" id="MVGC01000016">
    <property type="protein sequence ID" value="RJE26733.1"/>
    <property type="molecule type" value="Genomic_DNA"/>
</dbReference>
<gene>
    <name evidence="3" type="ORF">PHISCL_00964</name>
</gene>
<dbReference type="OrthoDB" id="73875at2759"/>
<keyword evidence="4" id="KW-1185">Reference proteome</keyword>
<feature type="chain" id="PRO_5017289208" description="Ecp2 effector protein-like domain-containing protein" evidence="1">
    <location>
        <begin position="21"/>
        <end position="145"/>
    </location>
</feature>
<dbReference type="InterPro" id="IPR029226">
    <property type="entry name" value="Ecp2-like"/>
</dbReference>
<organism evidence="3 4">
    <name type="scientific">Aspergillus sclerotialis</name>
    <dbReference type="NCBI Taxonomy" id="2070753"/>
    <lineage>
        <taxon>Eukaryota</taxon>
        <taxon>Fungi</taxon>
        <taxon>Dikarya</taxon>
        <taxon>Ascomycota</taxon>
        <taxon>Pezizomycotina</taxon>
        <taxon>Eurotiomycetes</taxon>
        <taxon>Eurotiomycetidae</taxon>
        <taxon>Eurotiales</taxon>
        <taxon>Aspergillaceae</taxon>
        <taxon>Aspergillus</taxon>
        <taxon>Aspergillus subgen. Polypaecilum</taxon>
    </lineage>
</organism>
<feature type="signal peptide" evidence="1">
    <location>
        <begin position="1"/>
        <end position="20"/>
    </location>
</feature>
<dbReference type="PROSITE" id="PS51257">
    <property type="entry name" value="PROKAR_LIPOPROTEIN"/>
    <property type="match status" value="1"/>
</dbReference>
<reference evidence="4" key="1">
    <citation type="submission" date="2017-02" db="EMBL/GenBank/DDBJ databases">
        <authorList>
            <person name="Tafer H."/>
            <person name="Lopandic K."/>
        </authorList>
    </citation>
    <scope>NUCLEOTIDE SEQUENCE [LARGE SCALE GENOMIC DNA]</scope>
    <source>
        <strain evidence="4">CBS 366.77</strain>
    </source>
</reference>
<feature type="domain" description="Ecp2 effector protein-like" evidence="2">
    <location>
        <begin position="32"/>
        <end position="121"/>
    </location>
</feature>
<dbReference type="AlphaFoldDB" id="A0A3A2ZWM0"/>
<comment type="caution">
    <text evidence="3">The sequence shown here is derived from an EMBL/GenBank/DDBJ whole genome shotgun (WGS) entry which is preliminary data.</text>
</comment>